<dbReference type="InterPro" id="IPR009003">
    <property type="entry name" value="Peptidase_S1_PA"/>
</dbReference>
<gene>
    <name evidence="2" type="ORF">J2X15_003445</name>
</gene>
<name>A0ABU1ZRF5_9BURK</name>
<proteinExistence type="predicted"/>
<dbReference type="InterPro" id="IPR043504">
    <property type="entry name" value="Peptidase_S1_PA_chymotrypsin"/>
</dbReference>
<dbReference type="Pfam" id="PF13365">
    <property type="entry name" value="Trypsin_2"/>
    <property type="match status" value="1"/>
</dbReference>
<organism evidence="2 3">
    <name type="scientific">Rhodoferax saidenbachensis</name>
    <dbReference type="NCBI Taxonomy" id="1484693"/>
    <lineage>
        <taxon>Bacteria</taxon>
        <taxon>Pseudomonadati</taxon>
        <taxon>Pseudomonadota</taxon>
        <taxon>Betaproteobacteria</taxon>
        <taxon>Burkholderiales</taxon>
        <taxon>Comamonadaceae</taxon>
        <taxon>Rhodoferax</taxon>
    </lineage>
</organism>
<dbReference type="Proteomes" id="UP001268089">
    <property type="component" value="Unassembled WGS sequence"/>
</dbReference>
<dbReference type="PANTHER" id="PTHR43019:SF23">
    <property type="entry name" value="PROTEASE DO-LIKE 5, CHLOROPLASTIC"/>
    <property type="match status" value="1"/>
</dbReference>
<dbReference type="GO" id="GO:0008233">
    <property type="term" value="F:peptidase activity"/>
    <property type="evidence" value="ECO:0007669"/>
    <property type="project" value="UniProtKB-KW"/>
</dbReference>
<sequence length="380" mass="39723">MRTSTRADCAARRHLRRALWVVLCVAAVLAGMGVQSLYTADLAERLAQAQARVNDLDQNLQTLRAQASTHDDVESLRSVMGHGFDGTAARVSAVESGSVAPVVSRVAKSVALIQARYVLIDPPTGRPLRLVLVKGKPQMGADNEPRLTLSGQGPIYMFRSTGTAFVVDAQGTLVTNRHVALPWEQGVAMQAMQSFGVRPMVLELRGFLPGTVEPFAVSVAGVSATHDLALLRGSGAALTAEPLTMSTLPPSPGDAVLVLGYPTGLTALIARADKRFVSGLRQQADMNDQKAADALAQAGLIQPLVSRGIVAQVSAAAVVHDAQTTFGGSGGPVLNLRGEVLAINRAILAGFGGANMGVPVGMASELMQAESEARKKAEQP</sequence>
<reference evidence="2 3" key="1">
    <citation type="submission" date="2023-07" db="EMBL/GenBank/DDBJ databases">
        <title>Sorghum-associated microbial communities from plants grown in Nebraska, USA.</title>
        <authorList>
            <person name="Schachtman D."/>
        </authorList>
    </citation>
    <scope>NUCLEOTIDE SEQUENCE [LARGE SCALE GENOMIC DNA]</scope>
    <source>
        <strain evidence="2 3">BE308</strain>
    </source>
</reference>
<dbReference type="PANTHER" id="PTHR43019">
    <property type="entry name" value="SERINE ENDOPROTEASE DEGS"/>
    <property type="match status" value="1"/>
</dbReference>
<feature type="coiled-coil region" evidence="1">
    <location>
        <begin position="39"/>
        <end position="66"/>
    </location>
</feature>
<dbReference type="GO" id="GO:0006508">
    <property type="term" value="P:proteolysis"/>
    <property type="evidence" value="ECO:0007669"/>
    <property type="project" value="UniProtKB-KW"/>
</dbReference>
<keyword evidence="2" id="KW-0378">Hydrolase</keyword>
<dbReference type="Gene3D" id="2.40.10.10">
    <property type="entry name" value="Trypsin-like serine proteases"/>
    <property type="match status" value="2"/>
</dbReference>
<comment type="caution">
    <text evidence="2">The sequence shown here is derived from an EMBL/GenBank/DDBJ whole genome shotgun (WGS) entry which is preliminary data.</text>
</comment>
<evidence type="ECO:0000256" key="1">
    <source>
        <dbReference type="SAM" id="Coils"/>
    </source>
</evidence>
<keyword evidence="3" id="KW-1185">Reference proteome</keyword>
<protein>
    <submittedName>
        <fullName evidence="2">S1-C subfamily serine protease</fullName>
    </submittedName>
</protein>
<dbReference type="SUPFAM" id="SSF50494">
    <property type="entry name" value="Trypsin-like serine proteases"/>
    <property type="match status" value="1"/>
</dbReference>
<keyword evidence="2" id="KW-0645">Protease</keyword>
<evidence type="ECO:0000313" key="2">
    <source>
        <dbReference type="EMBL" id="MDR7308136.1"/>
    </source>
</evidence>
<accession>A0ABU1ZRF5</accession>
<dbReference type="EMBL" id="JAVDXO010000009">
    <property type="protein sequence ID" value="MDR7308136.1"/>
    <property type="molecule type" value="Genomic_DNA"/>
</dbReference>
<evidence type="ECO:0000313" key="3">
    <source>
        <dbReference type="Proteomes" id="UP001268089"/>
    </source>
</evidence>
<dbReference type="InterPro" id="IPR001940">
    <property type="entry name" value="Peptidase_S1C"/>
</dbReference>
<dbReference type="PRINTS" id="PR00834">
    <property type="entry name" value="PROTEASES2C"/>
</dbReference>
<keyword evidence="1" id="KW-0175">Coiled coil</keyword>